<keyword evidence="4" id="KW-1185">Reference proteome</keyword>
<organism evidence="3 4">
    <name type="scientific">Deinococcus lacus</name>
    <dbReference type="NCBI Taxonomy" id="392561"/>
    <lineage>
        <taxon>Bacteria</taxon>
        <taxon>Thermotogati</taxon>
        <taxon>Deinococcota</taxon>
        <taxon>Deinococci</taxon>
        <taxon>Deinococcales</taxon>
        <taxon>Deinococcaceae</taxon>
        <taxon>Deinococcus</taxon>
    </lineage>
</organism>
<protein>
    <submittedName>
        <fullName evidence="3">DUF4007 family protein</fullName>
    </submittedName>
</protein>
<evidence type="ECO:0000313" key="3">
    <source>
        <dbReference type="EMBL" id="MFC6593224.1"/>
    </source>
</evidence>
<sequence>MFIPATDEKLGFSGHETFPFRYGWLPKAVMGAETPHYFSQPLALVGLGVGKNMVQSIRHWGIATRLLEDEGRGEVKPSLLGEQLYKEWDPYLEDIGSLWLVHWLLVNNSAKAAAWHFAFFGYPRREFTKAELTHHLADWAERSGAKNKTSTLERDIDCFIRTYLPSRVSKSGVAEDSFDCPLVELGLLQQYEDSERYGFVVGHKRTLPAHIFGYALIDFLEQVRGERQTVPLHDALFAHGSPGQAFKLNENSLIENIEAVQHITRGAIDLDDTAGLKQIYLRSAFDKNEMLKKFYGGQA</sequence>
<reference evidence="3" key="3">
    <citation type="submission" date="2024-09" db="EMBL/GenBank/DDBJ databases">
        <authorList>
            <person name="Sun Q."/>
            <person name="Mori K."/>
        </authorList>
    </citation>
    <scope>NUCLEOTIDE SEQUENCE</scope>
    <source>
        <strain evidence="3">NBRC 112440</strain>
    </source>
</reference>
<gene>
    <name evidence="2" type="ORF">ACFP81_14770</name>
    <name evidence="3" type="ORF">ACFP81_15180</name>
</gene>
<reference evidence="4" key="2">
    <citation type="journal article" date="2019" name="Int. J. Syst. Evol. Microbiol.">
        <title>The Global Catalogue of Microorganisms (GCM) 10K type strain sequencing project: providing services to taxonomists for standard genome sequencing and annotation.</title>
        <authorList>
            <consortium name="The Broad Institute Genomics Platform"/>
            <consortium name="The Broad Institute Genome Sequencing Center for Infectious Disease"/>
            <person name="Wu L."/>
            <person name="Ma J."/>
        </authorList>
    </citation>
    <scope>NUCLEOTIDE SEQUENCE [LARGE SCALE GENOMIC DNA]</scope>
    <source>
        <strain evidence="4">CGMCC 1.15772</strain>
    </source>
</reference>
<reference evidence="3" key="1">
    <citation type="journal article" date="2014" name="Int. J. Syst. Evol. Microbiol.">
        <title>Complete genome of a new Firmicutes species belonging to the dominant human colonic microbiota ('Ruminococcus bicirculans') reveals two chromosomes and a selective capacity to utilize plant glucans.</title>
        <authorList>
            <consortium name="NISC Comparative Sequencing Program"/>
            <person name="Wegmann U."/>
            <person name="Louis P."/>
            <person name="Goesmann A."/>
            <person name="Henrissat B."/>
            <person name="Duncan S.H."/>
            <person name="Flint H.J."/>
        </authorList>
    </citation>
    <scope>NUCLEOTIDE SEQUENCE</scope>
    <source>
        <strain evidence="3">NBRC 112440</strain>
    </source>
</reference>
<evidence type="ECO:0000313" key="2">
    <source>
        <dbReference type="EMBL" id="MFC6593150.1"/>
    </source>
</evidence>
<proteinExistence type="predicted"/>
<feature type="domain" description="DUF4007" evidence="1">
    <location>
        <begin position="12"/>
        <end position="295"/>
    </location>
</feature>
<dbReference type="EMBL" id="JBHSWD010000006">
    <property type="protein sequence ID" value="MFC6593150.1"/>
    <property type="molecule type" value="Genomic_DNA"/>
</dbReference>
<accession>A0ABW1YK15</accession>
<dbReference type="InterPro" id="IPR025248">
    <property type="entry name" value="DUF4007"/>
</dbReference>
<name>A0ABW1YK15_9DEIO</name>
<evidence type="ECO:0000313" key="4">
    <source>
        <dbReference type="Proteomes" id="UP001596297"/>
    </source>
</evidence>
<comment type="caution">
    <text evidence="3">The sequence shown here is derived from an EMBL/GenBank/DDBJ whole genome shotgun (WGS) entry which is preliminary data.</text>
</comment>
<dbReference type="Pfam" id="PF13182">
    <property type="entry name" value="DUF4007"/>
    <property type="match status" value="1"/>
</dbReference>
<dbReference type="Proteomes" id="UP001596297">
    <property type="component" value="Unassembled WGS sequence"/>
</dbReference>
<evidence type="ECO:0000259" key="1">
    <source>
        <dbReference type="Pfam" id="PF13182"/>
    </source>
</evidence>
<dbReference type="RefSeq" id="WP_380084223.1">
    <property type="nucleotide sequence ID" value="NZ_JBHSWD010000006.1"/>
</dbReference>
<dbReference type="EMBL" id="JBHSWD010000006">
    <property type="protein sequence ID" value="MFC6593224.1"/>
    <property type="molecule type" value="Genomic_DNA"/>
</dbReference>